<evidence type="ECO:0000256" key="2">
    <source>
        <dbReference type="SAM" id="Phobius"/>
    </source>
</evidence>
<dbReference type="Proteomes" id="UP001247617">
    <property type="component" value="Segment"/>
</dbReference>
<feature type="compositionally biased region" description="Basic residues" evidence="1">
    <location>
        <begin position="357"/>
        <end position="367"/>
    </location>
</feature>
<feature type="transmembrane region" description="Helical" evidence="2">
    <location>
        <begin position="24"/>
        <end position="47"/>
    </location>
</feature>
<evidence type="ECO:0000256" key="1">
    <source>
        <dbReference type="SAM" id="MobiDB-lite"/>
    </source>
</evidence>
<dbReference type="EMBL" id="MZ328288">
    <property type="protein sequence ID" value="UBB42371.1"/>
    <property type="molecule type" value="Viral_cRNA"/>
</dbReference>
<name>A0AAE8XSB1_9MONO</name>
<evidence type="ECO:0000313" key="3">
    <source>
        <dbReference type="EMBL" id="UBB42371.1"/>
    </source>
</evidence>
<proteinExistence type="predicted"/>
<reference evidence="3 4" key="1">
    <citation type="submission" date="2021-05" db="EMBL/GenBank/DDBJ databases">
        <title>Comparation of mammalian active virome structures and with host-virus interactions in sympatric communities.</title>
        <authorList>
            <person name="Tan Z."/>
            <person name="Nie F.-Y."/>
            <person name="Zhang Y.-Z."/>
        </authorList>
    </citation>
    <scope>NUCLEOTIDE SEQUENCE [LARGE SCALE GENOMIC DNA]</scope>
    <source>
        <strain evidence="3">JSB_Msch</strain>
    </source>
</reference>
<sequence length="563" mass="65620">MDYYKGNEDGDYFSKPKKQKSCNVFLFIFNVFYHIGLMTAIIMMLYFSIESADNVRSINNTYKDLYHNVREIHDYMLYDLKPRTVIIDRVLSYQLPTAIVKAFEISHTDLRETLEGVVVDLAKLTEVYRALLGFNSDWGLEENAQRLKCSWEAKTMKEEAEEGSAELQDHLLRVNTSIEQVKSMYGDFDGVRLEIENLFGKIRQFINDNLQTGSNSTLIQLDSLTINASLILNNSINEIKKSVVSNFAKLVSSNFKLRNRLIDMNVQAGLNSYTTDWDPKHRLNREVIKNINPRIHEVVSDSDKLFKQLQQDNQFLVKYHKRLSKLVDFSVKNNIMLKYKKEDIRPTPLTGKDSKATKNRIRGKSRRSSSEEIVKLSDLTPFHPTRKITFNDLKKIYTSREQALNVETLNKRHRYNPLNILTFKNRSEIDKHYKELTKEFWEFNNGSDLGLFYSLVNTERFKTIKGAANKKISRTRRFTFIPHLTAYELPLSRMSAKLKTTPTRVTIEQTNENRDQILKKLALKTRQILKQGHYWDSELDPLGYCYIGKIPGYKLVHCPNSPT</sequence>
<keyword evidence="2 3" id="KW-0812">Transmembrane</keyword>
<feature type="region of interest" description="Disordered" evidence="1">
    <location>
        <begin position="348"/>
        <end position="368"/>
    </location>
</feature>
<protein>
    <submittedName>
        <fullName evidence="3">Transmembrane protein</fullName>
    </submittedName>
</protein>
<keyword evidence="2" id="KW-1133">Transmembrane helix</keyword>
<evidence type="ECO:0000313" key="4">
    <source>
        <dbReference type="Proteomes" id="UP001247617"/>
    </source>
</evidence>
<accession>A0AAE8XSB1</accession>
<keyword evidence="4" id="KW-1185">Reference proteome</keyword>
<keyword evidence="2" id="KW-0472">Membrane</keyword>
<organism evidence="3 4">
    <name type="scientific">Jingmen Miniopterus schreibersii paramyxovirus 1</name>
    <dbReference type="NCBI Taxonomy" id="2877500"/>
    <lineage>
        <taxon>Viruses</taxon>
        <taxon>Riboviria</taxon>
        <taxon>Orthornavirae</taxon>
        <taxon>Negarnaviricota</taxon>
        <taxon>Haploviricotina</taxon>
        <taxon>Monjiviricetes</taxon>
        <taxon>Mononegavirales</taxon>
        <taxon>Paramyxoviridae</taxon>
        <taxon>Orthoparamyxovirinae</taxon>
        <taxon>Parajeilongvirus</taxon>
        <taxon>Parajeilongvirus hubeiense</taxon>
    </lineage>
</organism>